<dbReference type="Proteomes" id="UP001055439">
    <property type="component" value="Chromosome 8"/>
</dbReference>
<sequence length="77" mass="8645">MEEIGVANLVVTTAYTFKECGGRRAFIIKQGRPMRDELAKLSVDKKTKQAVMPGEDYISRRRHLDLSALAVIELLVP</sequence>
<dbReference type="AlphaFoldDB" id="A0A9E7L6C8"/>
<accession>A0A9E7L6C8</accession>
<protein>
    <submittedName>
        <fullName evidence="1">Uncharacterized protein</fullName>
    </submittedName>
</protein>
<dbReference type="EMBL" id="CP097510">
    <property type="protein sequence ID" value="URE39454.1"/>
    <property type="molecule type" value="Genomic_DNA"/>
</dbReference>
<name>A0A9E7L6C8_9LILI</name>
<evidence type="ECO:0000313" key="2">
    <source>
        <dbReference type="Proteomes" id="UP001055439"/>
    </source>
</evidence>
<proteinExistence type="predicted"/>
<keyword evidence="2" id="KW-1185">Reference proteome</keyword>
<reference evidence="1" key="1">
    <citation type="submission" date="2022-05" db="EMBL/GenBank/DDBJ databases">
        <title>The Musa troglodytarum L. genome provides insights into the mechanism of non-climacteric behaviour and enrichment of carotenoids.</title>
        <authorList>
            <person name="Wang J."/>
        </authorList>
    </citation>
    <scope>NUCLEOTIDE SEQUENCE</scope>
    <source>
        <tissue evidence="1">Leaf</tissue>
    </source>
</reference>
<gene>
    <name evidence="1" type="ORF">MUK42_37665</name>
</gene>
<evidence type="ECO:0000313" key="1">
    <source>
        <dbReference type="EMBL" id="URE39454.1"/>
    </source>
</evidence>
<organism evidence="1 2">
    <name type="scientific">Musa troglodytarum</name>
    <name type="common">fe'i banana</name>
    <dbReference type="NCBI Taxonomy" id="320322"/>
    <lineage>
        <taxon>Eukaryota</taxon>
        <taxon>Viridiplantae</taxon>
        <taxon>Streptophyta</taxon>
        <taxon>Embryophyta</taxon>
        <taxon>Tracheophyta</taxon>
        <taxon>Spermatophyta</taxon>
        <taxon>Magnoliopsida</taxon>
        <taxon>Liliopsida</taxon>
        <taxon>Zingiberales</taxon>
        <taxon>Musaceae</taxon>
        <taxon>Musa</taxon>
    </lineage>
</organism>